<dbReference type="Pfam" id="PF08501">
    <property type="entry name" value="Shikimate_dh_N"/>
    <property type="match status" value="1"/>
</dbReference>
<dbReference type="Gene3D" id="3.40.50.720">
    <property type="entry name" value="NAD(P)-binding Rossmann-like Domain"/>
    <property type="match status" value="1"/>
</dbReference>
<feature type="active site" description="Proton acceptor" evidence="8">
    <location>
        <position position="64"/>
    </location>
</feature>
<protein>
    <recommendedName>
        <fullName evidence="2 8">Shikimate dehydrogenase (NADP(+))</fullName>
        <shortName evidence="8">SDH</shortName>
        <ecNumber evidence="2 8">1.1.1.25</ecNumber>
    </recommendedName>
</protein>
<dbReference type="GO" id="GO:0004764">
    <property type="term" value="F:shikimate 3-dehydrogenase (NADP+) activity"/>
    <property type="evidence" value="ECO:0007669"/>
    <property type="project" value="UniProtKB-EC"/>
</dbReference>
<evidence type="ECO:0000256" key="6">
    <source>
        <dbReference type="ARBA" id="ARBA00023141"/>
    </source>
</evidence>
<dbReference type="SUPFAM" id="SSF53223">
    <property type="entry name" value="Aminoacid dehydrogenase-like, N-terminal domain"/>
    <property type="match status" value="1"/>
</dbReference>
<comment type="subunit">
    <text evidence="8">Homodimer.</text>
</comment>
<keyword evidence="5 8" id="KW-0560">Oxidoreductase</keyword>
<feature type="binding site" evidence="8">
    <location>
        <position position="85"/>
    </location>
    <ligand>
        <name>shikimate</name>
        <dbReference type="ChEBI" id="CHEBI:36208"/>
    </ligand>
</feature>
<dbReference type="Proteomes" id="UP000743899">
    <property type="component" value="Unassembled WGS sequence"/>
</dbReference>
<dbReference type="EMBL" id="JAACYS010000023">
    <property type="protein sequence ID" value="NCU17483.1"/>
    <property type="molecule type" value="Genomic_DNA"/>
</dbReference>
<evidence type="ECO:0000313" key="13">
    <source>
        <dbReference type="Proteomes" id="UP000743899"/>
    </source>
</evidence>
<dbReference type="InterPro" id="IPR046346">
    <property type="entry name" value="Aminoacid_DH-like_N_sf"/>
</dbReference>
<evidence type="ECO:0000256" key="7">
    <source>
        <dbReference type="ARBA" id="ARBA00049442"/>
    </source>
</evidence>
<dbReference type="InterPro" id="IPR041121">
    <property type="entry name" value="SDH_C"/>
</dbReference>
<dbReference type="NCBIfam" id="TIGR00507">
    <property type="entry name" value="aroE"/>
    <property type="match status" value="1"/>
</dbReference>
<comment type="caution">
    <text evidence="8">Lacks conserved residue(s) required for the propagation of feature annotation.</text>
</comment>
<accession>A0ABX0A8G9</accession>
<evidence type="ECO:0000313" key="12">
    <source>
        <dbReference type="EMBL" id="NCU17483.1"/>
    </source>
</evidence>
<dbReference type="InterPro" id="IPR013708">
    <property type="entry name" value="Shikimate_DH-bd_N"/>
</dbReference>
<keyword evidence="4 8" id="KW-0521">NADP</keyword>
<dbReference type="Pfam" id="PF18317">
    <property type="entry name" value="SDH_C"/>
    <property type="match status" value="1"/>
</dbReference>
<dbReference type="PANTHER" id="PTHR21089">
    <property type="entry name" value="SHIKIMATE DEHYDROGENASE"/>
    <property type="match status" value="1"/>
</dbReference>
<dbReference type="HAMAP" id="MF_00222">
    <property type="entry name" value="Shikimate_DH_AroE"/>
    <property type="match status" value="1"/>
</dbReference>
<feature type="binding site" evidence="8">
    <location>
        <position position="219"/>
    </location>
    <ligand>
        <name>NADP(+)</name>
        <dbReference type="ChEBI" id="CHEBI:58349"/>
    </ligand>
</feature>
<comment type="function">
    <text evidence="8">Involved in the biosynthesis of the chorismate, which leads to the biosynthesis of aromatic amino acids. Catalyzes the reversible NADPH linked reduction of 3-dehydroshikimate (DHSA) to yield shikimate (SA).</text>
</comment>
<evidence type="ECO:0000256" key="8">
    <source>
        <dbReference type="HAMAP-Rule" id="MF_00222"/>
    </source>
</evidence>
<evidence type="ECO:0000256" key="4">
    <source>
        <dbReference type="ARBA" id="ARBA00022857"/>
    </source>
</evidence>
<reference evidence="12 13" key="1">
    <citation type="submission" date="2020-01" db="EMBL/GenBank/DDBJ databases">
        <title>A novel Bacillus sp. from Pasinler.</title>
        <authorList>
            <person name="Adiguzel A."/>
            <person name="Ay H."/>
            <person name="Baltaci M.O."/>
        </authorList>
    </citation>
    <scope>NUCLEOTIDE SEQUENCE [LARGE SCALE GENOMIC DNA]</scope>
    <source>
        <strain evidence="12 13">P1</strain>
    </source>
</reference>
<dbReference type="RefSeq" id="WP_161920314.1">
    <property type="nucleotide sequence ID" value="NZ_JAACYS010000023.1"/>
</dbReference>
<keyword evidence="6 8" id="KW-0057">Aromatic amino acid biosynthesis</keyword>
<comment type="catalytic activity">
    <reaction evidence="7 8">
        <text>shikimate + NADP(+) = 3-dehydroshikimate + NADPH + H(+)</text>
        <dbReference type="Rhea" id="RHEA:17737"/>
        <dbReference type="ChEBI" id="CHEBI:15378"/>
        <dbReference type="ChEBI" id="CHEBI:16630"/>
        <dbReference type="ChEBI" id="CHEBI:36208"/>
        <dbReference type="ChEBI" id="CHEBI:57783"/>
        <dbReference type="ChEBI" id="CHEBI:58349"/>
        <dbReference type="EC" id="1.1.1.25"/>
    </reaction>
</comment>
<sequence>MLLGVIGDPVEHSLSPVIHEEFFRITGVQGKYKKFYIKKGMLNEGVKKLLNIGVSGFNVTVPHKEDIIPLLDEIDETARKIGAVNTVKVEKGKLIGYNTDAEGYILSLKQKDPTFHNKKTLIIGAGGAAKAIYYALVNNNVKSIDICNRSLNKAEELIKASNRILGEESRVYSLPEVEGKINEFDILIQTTSVGMSPNTNASPISLENLQGNGKIASDIIYTPNETKFLQEAKEKGALTFNGVNMLLYQAALAFEIWTNKRPPIDTARELMLKQLEGVR</sequence>
<feature type="binding site" evidence="8">
    <location>
        <position position="249"/>
    </location>
    <ligand>
        <name>shikimate</name>
        <dbReference type="ChEBI" id="CHEBI:36208"/>
    </ligand>
</feature>
<dbReference type="InterPro" id="IPR006151">
    <property type="entry name" value="Shikm_DH/Glu-tRNA_Rdtase"/>
</dbReference>
<feature type="binding site" evidence="8">
    <location>
        <begin position="13"/>
        <end position="15"/>
    </location>
    <ligand>
        <name>shikimate</name>
        <dbReference type="ChEBI" id="CHEBI:36208"/>
    </ligand>
</feature>
<gene>
    <name evidence="8 12" type="primary">aroE</name>
    <name evidence="12" type="ORF">GW534_06850</name>
</gene>
<dbReference type="InterPro" id="IPR022893">
    <property type="entry name" value="Shikimate_DH_fam"/>
</dbReference>
<feature type="binding site" evidence="8">
    <location>
        <begin position="124"/>
        <end position="128"/>
    </location>
    <ligand>
        <name>NADP(+)</name>
        <dbReference type="ChEBI" id="CHEBI:58349"/>
    </ligand>
</feature>
<feature type="binding site" evidence="8">
    <location>
        <position position="76"/>
    </location>
    <ligand>
        <name>NADP(+)</name>
        <dbReference type="ChEBI" id="CHEBI:58349"/>
    </ligand>
</feature>
<dbReference type="SUPFAM" id="SSF51735">
    <property type="entry name" value="NAD(P)-binding Rossmann-fold domains"/>
    <property type="match status" value="1"/>
</dbReference>
<keyword evidence="3 8" id="KW-0028">Amino-acid biosynthesis</keyword>
<dbReference type="InterPro" id="IPR036291">
    <property type="entry name" value="NAD(P)-bd_dom_sf"/>
</dbReference>
<organism evidence="12 13">
    <name type="scientific">Pallidibacillus pasinlerensis</name>
    <dbReference type="NCBI Taxonomy" id="2703818"/>
    <lineage>
        <taxon>Bacteria</taxon>
        <taxon>Bacillati</taxon>
        <taxon>Bacillota</taxon>
        <taxon>Bacilli</taxon>
        <taxon>Bacillales</taxon>
        <taxon>Bacillaceae</taxon>
        <taxon>Pallidibacillus</taxon>
    </lineage>
</organism>
<dbReference type="CDD" id="cd01065">
    <property type="entry name" value="NAD_bind_Shikimate_DH"/>
    <property type="match status" value="1"/>
</dbReference>
<feature type="binding site" evidence="8">
    <location>
        <position position="60"/>
    </location>
    <ligand>
        <name>shikimate</name>
        <dbReference type="ChEBI" id="CHEBI:36208"/>
    </ligand>
</feature>
<dbReference type="Pfam" id="PF01488">
    <property type="entry name" value="Shikimate_DH"/>
    <property type="match status" value="1"/>
</dbReference>
<feature type="binding site" evidence="8">
    <location>
        <position position="100"/>
    </location>
    <ligand>
        <name>shikimate</name>
        <dbReference type="ChEBI" id="CHEBI:36208"/>
    </ligand>
</feature>
<feature type="binding site" evidence="8">
    <location>
        <position position="242"/>
    </location>
    <ligand>
        <name>NADP(+)</name>
        <dbReference type="ChEBI" id="CHEBI:58349"/>
    </ligand>
</feature>
<evidence type="ECO:0000256" key="3">
    <source>
        <dbReference type="ARBA" id="ARBA00022605"/>
    </source>
</evidence>
<evidence type="ECO:0000256" key="2">
    <source>
        <dbReference type="ARBA" id="ARBA00012962"/>
    </source>
</evidence>
<dbReference type="InterPro" id="IPR011342">
    <property type="entry name" value="Shikimate_DH"/>
</dbReference>
<dbReference type="Gene3D" id="3.40.50.10860">
    <property type="entry name" value="Leucine Dehydrogenase, chain A, domain 1"/>
    <property type="match status" value="1"/>
</dbReference>
<dbReference type="EC" id="1.1.1.25" evidence="2 8"/>
<evidence type="ECO:0000256" key="1">
    <source>
        <dbReference type="ARBA" id="ARBA00004871"/>
    </source>
</evidence>
<keyword evidence="13" id="KW-1185">Reference proteome</keyword>
<comment type="caution">
    <text evidence="12">The sequence shown here is derived from an EMBL/GenBank/DDBJ whole genome shotgun (WGS) entry which is preliminary data.</text>
</comment>
<feature type="domain" description="SDH C-terminal" evidence="11">
    <location>
        <begin position="242"/>
        <end position="271"/>
    </location>
</feature>
<comment type="pathway">
    <text evidence="1 8">Metabolic intermediate biosynthesis; chorismate biosynthesis; chorismate from D-erythrose 4-phosphate and phosphoenolpyruvate: step 4/7.</text>
</comment>
<feature type="domain" description="Shikimate dehydrogenase substrate binding N-terminal" evidence="10">
    <location>
        <begin position="5"/>
        <end position="87"/>
    </location>
</feature>
<feature type="domain" description="Quinate/shikimate 5-dehydrogenase/glutamyl-tRNA reductase" evidence="9">
    <location>
        <begin position="110"/>
        <end position="192"/>
    </location>
</feature>
<evidence type="ECO:0000259" key="11">
    <source>
        <dbReference type="Pfam" id="PF18317"/>
    </source>
</evidence>
<evidence type="ECO:0000259" key="9">
    <source>
        <dbReference type="Pfam" id="PF01488"/>
    </source>
</evidence>
<dbReference type="PANTHER" id="PTHR21089:SF1">
    <property type="entry name" value="BIFUNCTIONAL 3-DEHYDROQUINATE DEHYDRATASE_SHIKIMATE DEHYDROGENASE, CHLOROPLASTIC"/>
    <property type="match status" value="1"/>
</dbReference>
<feature type="binding site" evidence="8">
    <location>
        <position position="221"/>
    </location>
    <ligand>
        <name>shikimate</name>
        <dbReference type="ChEBI" id="CHEBI:36208"/>
    </ligand>
</feature>
<proteinExistence type="inferred from homology"/>
<name>A0ABX0A8G9_9BACI</name>
<evidence type="ECO:0000259" key="10">
    <source>
        <dbReference type="Pfam" id="PF08501"/>
    </source>
</evidence>
<evidence type="ECO:0000256" key="5">
    <source>
        <dbReference type="ARBA" id="ARBA00023002"/>
    </source>
</evidence>
<comment type="similarity">
    <text evidence="8">Belongs to the shikimate dehydrogenase family.</text>
</comment>